<keyword evidence="2" id="KW-1185">Reference proteome</keyword>
<dbReference type="Gene3D" id="2.40.350.10">
    <property type="entry name" value="SO1590-like"/>
    <property type="match status" value="1"/>
</dbReference>
<dbReference type="PATRIC" id="fig|1365250.3.peg.3249"/>
<accession>A0A166W635</accession>
<evidence type="ECO:0000313" key="2">
    <source>
        <dbReference type="Proteomes" id="UP000076643"/>
    </source>
</evidence>
<dbReference type="EMBL" id="AUYB01000111">
    <property type="protein sequence ID" value="KZN35781.1"/>
    <property type="molecule type" value="Genomic_DNA"/>
</dbReference>
<gene>
    <name evidence="1" type="ORF">N475_18260</name>
</gene>
<dbReference type="SUPFAM" id="SSF159238">
    <property type="entry name" value="SO1590-like"/>
    <property type="match status" value="1"/>
</dbReference>
<evidence type="ECO:0008006" key="3">
    <source>
        <dbReference type="Google" id="ProtNLM"/>
    </source>
</evidence>
<dbReference type="Pfam" id="PF11528">
    <property type="entry name" value="DUF3224"/>
    <property type="match status" value="1"/>
</dbReference>
<dbReference type="InterPro" id="IPR021607">
    <property type="entry name" value="DUF3224"/>
</dbReference>
<dbReference type="RefSeq" id="WP_081232446.1">
    <property type="nucleotide sequence ID" value="NZ_AQHB01000049.1"/>
</dbReference>
<comment type="caution">
    <text evidence="1">The sequence shown here is derived from an EMBL/GenBank/DDBJ whole genome shotgun (WGS) entry which is preliminary data.</text>
</comment>
<name>A0A166W635_9GAMM</name>
<organism evidence="1 2">
    <name type="scientific">Pseudoalteromonas luteoviolacea DSM 6061</name>
    <dbReference type="NCBI Taxonomy" id="1365250"/>
    <lineage>
        <taxon>Bacteria</taxon>
        <taxon>Pseudomonadati</taxon>
        <taxon>Pseudomonadota</taxon>
        <taxon>Gammaproteobacteria</taxon>
        <taxon>Alteromonadales</taxon>
        <taxon>Pseudoalteromonadaceae</taxon>
        <taxon>Pseudoalteromonas</taxon>
    </lineage>
</organism>
<dbReference type="Proteomes" id="UP000076643">
    <property type="component" value="Unassembled WGS sequence"/>
</dbReference>
<evidence type="ECO:0000313" key="1">
    <source>
        <dbReference type="EMBL" id="KZN35781.1"/>
    </source>
</evidence>
<proteinExistence type="predicted"/>
<protein>
    <recommendedName>
        <fullName evidence="3">DUF3224 domain-containing protein</fullName>
    </recommendedName>
</protein>
<sequence length="129" mass="14209">MKWQGEFQITDWQEQTRESEHSLEGGRLATAQVKQLYKGDVIGSSELQYCMVYDDKGNAYFSGSEVLKAQLNGQEAILVLSHQGKFSQGVASSEFEVVASEPSHAIEGARGHFTSAENGTALYCIEKNN</sequence>
<dbReference type="InterPro" id="IPR023159">
    <property type="entry name" value="SO1590-like_sf"/>
</dbReference>
<dbReference type="AlphaFoldDB" id="A0A166W635"/>
<reference evidence="1 2" key="1">
    <citation type="submission" date="2013-07" db="EMBL/GenBank/DDBJ databases">
        <title>Comparative Genomic and Metabolomic Analysis of Twelve Strains of Pseudoalteromonas luteoviolacea.</title>
        <authorList>
            <person name="Vynne N.G."/>
            <person name="Mansson M."/>
            <person name="Gram L."/>
        </authorList>
    </citation>
    <scope>NUCLEOTIDE SEQUENCE [LARGE SCALE GENOMIC DNA]</scope>
    <source>
        <strain evidence="1 2">DSM 6061</strain>
    </source>
</reference>